<dbReference type="InterPro" id="IPR050490">
    <property type="entry name" value="Bact_solute-bd_prot1"/>
</dbReference>
<dbReference type="Gene3D" id="3.40.190.10">
    <property type="entry name" value="Periplasmic binding protein-like II"/>
    <property type="match status" value="2"/>
</dbReference>
<evidence type="ECO:0000313" key="1">
    <source>
        <dbReference type="EMBL" id="SVB46311.1"/>
    </source>
</evidence>
<dbReference type="Pfam" id="PF01547">
    <property type="entry name" value="SBP_bac_1"/>
    <property type="match status" value="1"/>
</dbReference>
<name>A0A382E8J9_9ZZZZ</name>
<dbReference type="AlphaFoldDB" id="A0A382E8J9"/>
<dbReference type="PANTHER" id="PTHR43649">
    <property type="entry name" value="ARABINOSE-BINDING PROTEIN-RELATED"/>
    <property type="match status" value="1"/>
</dbReference>
<gene>
    <name evidence="1" type="ORF">METZ01_LOCUS199165</name>
</gene>
<protein>
    <recommendedName>
        <fullName evidence="2">ABC transporter substrate-binding protein</fullName>
    </recommendedName>
</protein>
<dbReference type="EMBL" id="UINC01042965">
    <property type="protein sequence ID" value="SVB46311.1"/>
    <property type="molecule type" value="Genomic_DNA"/>
</dbReference>
<organism evidence="1">
    <name type="scientific">marine metagenome</name>
    <dbReference type="NCBI Taxonomy" id="408172"/>
    <lineage>
        <taxon>unclassified sequences</taxon>
        <taxon>metagenomes</taxon>
        <taxon>ecological metagenomes</taxon>
    </lineage>
</organism>
<dbReference type="SUPFAM" id="SSF53850">
    <property type="entry name" value="Periplasmic binding protein-like II"/>
    <property type="match status" value="1"/>
</dbReference>
<dbReference type="InterPro" id="IPR006059">
    <property type="entry name" value="SBP"/>
</dbReference>
<sequence length="405" mass="43154">MIKKILVLLALVSTFIISSLTPSYACSFKNDVPVTSLSAGFDAWKVVTSAAEKCGNFTPTLDQEFKDKQVAAMTSNPSQFTIGGVSNSTNNAIMNAGATRALDDLVAKHGSSLQENQKITFDGKIMAIAMMVNAQHLFYREDILNDLGIDVPTTYDEVIAAAKHIQNAGSVDYPLGGTYKSGWNLGEEFLNLYLGMGASFFDGNNATVNNNDGYETLKLMKRLTGYMDPEYLTSDSTYVQKQFQQGKIAMANLWASRAGAMNNAEESKVVGLVKFAAAPIAKTGQAPATTLWWDGFTIAKNVSDEEAEAGFRVMMAGIDPVNLEANKEAAIWLSTAFEPSDIAVGAVASASGGAPGYPASSKMGIMHTVLGNVLADYLTGAATAKATLEKIEADYTTSAKEKGLL</sequence>
<proteinExistence type="predicted"/>
<reference evidence="1" key="1">
    <citation type="submission" date="2018-05" db="EMBL/GenBank/DDBJ databases">
        <authorList>
            <person name="Lanie J.A."/>
            <person name="Ng W.-L."/>
            <person name="Kazmierczak K.M."/>
            <person name="Andrzejewski T.M."/>
            <person name="Davidsen T.M."/>
            <person name="Wayne K.J."/>
            <person name="Tettelin H."/>
            <person name="Glass J.I."/>
            <person name="Rusch D."/>
            <person name="Podicherti R."/>
            <person name="Tsui H.-C.T."/>
            <person name="Winkler M.E."/>
        </authorList>
    </citation>
    <scope>NUCLEOTIDE SEQUENCE</scope>
</reference>
<dbReference type="PANTHER" id="PTHR43649:SF12">
    <property type="entry name" value="DIACETYLCHITOBIOSE BINDING PROTEIN DASA"/>
    <property type="match status" value="1"/>
</dbReference>
<evidence type="ECO:0008006" key="2">
    <source>
        <dbReference type="Google" id="ProtNLM"/>
    </source>
</evidence>
<accession>A0A382E8J9</accession>